<reference evidence="3 4" key="1">
    <citation type="submission" date="2013-12" db="EMBL/GenBank/DDBJ databases">
        <title>Draft genome of the parsitic nematode Ancylostoma duodenale.</title>
        <authorList>
            <person name="Mitreva M."/>
        </authorList>
    </citation>
    <scope>NUCLEOTIDE SEQUENCE [LARGE SCALE GENOMIC DNA]</scope>
    <source>
        <strain evidence="3 4">Zhejiang</strain>
    </source>
</reference>
<gene>
    <name evidence="3" type="ORF">ANCDUO_26851</name>
</gene>
<dbReference type="EMBL" id="KN788562">
    <property type="protein sequence ID" value="KIH43150.1"/>
    <property type="molecule type" value="Genomic_DNA"/>
</dbReference>
<accession>A0A0C2F3N5</accession>
<dbReference type="GO" id="GO:0009966">
    <property type="term" value="P:regulation of signal transduction"/>
    <property type="evidence" value="ECO:0007669"/>
    <property type="project" value="TreeGrafter"/>
</dbReference>
<name>A0A0C2F3N5_9BILA</name>
<evidence type="ECO:0000313" key="4">
    <source>
        <dbReference type="Proteomes" id="UP000054047"/>
    </source>
</evidence>
<evidence type="ECO:0000313" key="3">
    <source>
        <dbReference type="EMBL" id="KIH43150.1"/>
    </source>
</evidence>
<evidence type="ECO:0008006" key="5">
    <source>
        <dbReference type="Google" id="ProtNLM"/>
    </source>
</evidence>
<dbReference type="GO" id="GO:0010314">
    <property type="term" value="F:phosphatidylinositol-5-phosphate binding"/>
    <property type="evidence" value="ECO:0007669"/>
    <property type="project" value="TreeGrafter"/>
</dbReference>
<dbReference type="PANTHER" id="PTHR21630:SF10">
    <property type="entry name" value="VENTRICULAR ZONE-EXPRESSED PH DOMAIN-CONTAINING PROTEIN HOMOLOG 1"/>
    <property type="match status" value="1"/>
</dbReference>
<dbReference type="AlphaFoldDB" id="A0A0C2F3N5"/>
<dbReference type="Proteomes" id="UP000054047">
    <property type="component" value="Unassembled WGS sequence"/>
</dbReference>
<dbReference type="PANTHER" id="PTHR21630">
    <property type="entry name" value="VEPH-A/MELTED"/>
    <property type="match status" value="1"/>
</dbReference>
<dbReference type="GO" id="GO:0005886">
    <property type="term" value="C:plasma membrane"/>
    <property type="evidence" value="ECO:0007669"/>
    <property type="project" value="TreeGrafter"/>
</dbReference>
<keyword evidence="2" id="KW-0472">Membrane</keyword>
<sequence>MQSTSIENECGVVSQSAAPFLTLARCWQCLPARITKDRAFVTLVTSAFPTVKEQDKLYKELEEASFFDCFSLDGPSNRWSCFSCSHPDRVKSFVEDGSQRVLEGQLKEKKGRWRFLRRWHTKYFTLSSAALTCSSEQTVCIYLLHCDFINRTESWLSKVFFLVGLNCIGCFVSHDLLKCEHFSDNQPVSAGL</sequence>
<proteinExistence type="predicted"/>
<keyword evidence="4" id="KW-1185">Reference proteome</keyword>
<comment type="subcellular location">
    <subcellularLocation>
        <location evidence="1">Endomembrane system</location>
        <topology evidence="1">Peripheral membrane protein</topology>
    </subcellularLocation>
</comment>
<protein>
    <recommendedName>
        <fullName evidence="5">PH domain-containing protein</fullName>
    </recommendedName>
</protein>
<dbReference type="InterPro" id="IPR039888">
    <property type="entry name" value="Melted-like"/>
</dbReference>
<dbReference type="GO" id="GO:0012505">
    <property type="term" value="C:endomembrane system"/>
    <property type="evidence" value="ECO:0007669"/>
    <property type="project" value="UniProtKB-SubCell"/>
</dbReference>
<organism evidence="3 4">
    <name type="scientific">Ancylostoma duodenale</name>
    <dbReference type="NCBI Taxonomy" id="51022"/>
    <lineage>
        <taxon>Eukaryota</taxon>
        <taxon>Metazoa</taxon>
        <taxon>Ecdysozoa</taxon>
        <taxon>Nematoda</taxon>
        <taxon>Chromadorea</taxon>
        <taxon>Rhabditida</taxon>
        <taxon>Rhabditina</taxon>
        <taxon>Rhabditomorpha</taxon>
        <taxon>Strongyloidea</taxon>
        <taxon>Ancylostomatidae</taxon>
        <taxon>Ancylostomatinae</taxon>
        <taxon>Ancylostoma</taxon>
    </lineage>
</organism>
<dbReference type="OrthoDB" id="5869902at2759"/>
<evidence type="ECO:0000256" key="2">
    <source>
        <dbReference type="ARBA" id="ARBA00023136"/>
    </source>
</evidence>
<evidence type="ECO:0000256" key="1">
    <source>
        <dbReference type="ARBA" id="ARBA00004184"/>
    </source>
</evidence>